<gene>
    <name evidence="2" type="ORF">BU204_02705</name>
</gene>
<organism evidence="2 3">
    <name type="scientific">Actinophytocola xanthii</name>
    <dbReference type="NCBI Taxonomy" id="1912961"/>
    <lineage>
        <taxon>Bacteria</taxon>
        <taxon>Bacillati</taxon>
        <taxon>Actinomycetota</taxon>
        <taxon>Actinomycetes</taxon>
        <taxon>Pseudonocardiales</taxon>
        <taxon>Pseudonocardiaceae</taxon>
    </lineage>
</organism>
<evidence type="ECO:0000313" key="2">
    <source>
        <dbReference type="EMBL" id="OLF19277.1"/>
    </source>
</evidence>
<protein>
    <submittedName>
        <fullName evidence="2">Uncharacterized protein</fullName>
    </submittedName>
</protein>
<accession>A0A1Q8CY37</accession>
<evidence type="ECO:0000313" key="3">
    <source>
        <dbReference type="Proteomes" id="UP000185596"/>
    </source>
</evidence>
<sequence>MAAAGVAAGAEAARATGLSLAPAAPVDDPFPTSRDVFQWPFARDSIWNMPIGSAARYHDAGFQPLNPADPLATGDQYIARNGYRIEHEIICLRPDAPLTDVWWNAGSFNEAADRCTIMDDPSNGNRPRLLDRIPIPSNWTFHEGTNAGEGKVNGCFCGIRPADGSGTARELVGLFAFARCAPGTHAAARMVSSSTTGNWPLSWRLTGSDIFGEGRFGEHGGTHLSVLGGALRLGELRPGGGRIRHALKLILPQRVQWHAPDGANNWVWPAFNGDSNSGNQGFDQHVVQGALYALPPTLELAALGLETEPARQIAWTLQNYGAYCVDTTPAQTCAVGVEVGPAGDFREQFRADWGFPMERHVYTNPNIARLRQDYSGWSDGANTGPWIRDLDRVFSNLHVITNNGPNTIGGGGTPRQPLAPPFA</sequence>
<feature type="region of interest" description="Disordered" evidence="1">
    <location>
        <begin position="404"/>
        <end position="423"/>
    </location>
</feature>
<dbReference type="AlphaFoldDB" id="A0A1Q8CY37"/>
<evidence type="ECO:0000256" key="1">
    <source>
        <dbReference type="SAM" id="MobiDB-lite"/>
    </source>
</evidence>
<dbReference type="STRING" id="1912961.BU204_02705"/>
<dbReference type="EMBL" id="MSIE01000002">
    <property type="protein sequence ID" value="OLF19277.1"/>
    <property type="molecule type" value="Genomic_DNA"/>
</dbReference>
<reference evidence="2 3" key="1">
    <citation type="submission" date="2016-12" db="EMBL/GenBank/DDBJ databases">
        <title>The draft genome sequence of Actinophytocola sp. 11-183.</title>
        <authorList>
            <person name="Wang W."/>
            <person name="Yuan L."/>
        </authorList>
    </citation>
    <scope>NUCLEOTIDE SEQUENCE [LARGE SCALE GENOMIC DNA]</scope>
    <source>
        <strain evidence="2 3">11-183</strain>
    </source>
</reference>
<name>A0A1Q8CY37_9PSEU</name>
<dbReference type="Proteomes" id="UP000185596">
    <property type="component" value="Unassembled WGS sequence"/>
</dbReference>
<keyword evidence="3" id="KW-1185">Reference proteome</keyword>
<comment type="caution">
    <text evidence="2">The sequence shown here is derived from an EMBL/GenBank/DDBJ whole genome shotgun (WGS) entry which is preliminary data.</text>
</comment>
<proteinExistence type="predicted"/>